<sequence length="127" mass="14706">MKYKHNPGLTAHAKVLRKSMTKEERRLWYDFLRNYPVRFLRQKVIGNHIVDFYCASAELVIELDGSQHYEKTGLLQDKLRTEQLEEYGLTVVRIQNNEILSNFAGVCEQIDNLVKKSPRQAAPAASL</sequence>
<name>A0A1W1Z2M5_9FIRM</name>
<proteinExistence type="predicted"/>
<gene>
    <name evidence="2" type="ORF">SAMN02745168_0902</name>
</gene>
<dbReference type="Proteomes" id="UP000192790">
    <property type="component" value="Unassembled WGS sequence"/>
</dbReference>
<keyword evidence="3" id="KW-1185">Reference proteome</keyword>
<dbReference type="InterPro" id="IPR011335">
    <property type="entry name" value="Restrct_endonuc-II-like"/>
</dbReference>
<dbReference type="AlphaFoldDB" id="A0A1W1Z2M5"/>
<organism evidence="2 3">
    <name type="scientific">Papillibacter cinnamivorans DSM 12816</name>
    <dbReference type="NCBI Taxonomy" id="1122930"/>
    <lineage>
        <taxon>Bacteria</taxon>
        <taxon>Bacillati</taxon>
        <taxon>Bacillota</taxon>
        <taxon>Clostridia</taxon>
        <taxon>Eubacteriales</taxon>
        <taxon>Oscillospiraceae</taxon>
        <taxon>Papillibacter</taxon>
    </lineage>
</organism>
<keyword evidence="2" id="KW-0255">Endonuclease</keyword>
<dbReference type="Gene3D" id="3.40.960.10">
    <property type="entry name" value="VSR Endonuclease"/>
    <property type="match status" value="1"/>
</dbReference>
<dbReference type="GO" id="GO:0004519">
    <property type="term" value="F:endonuclease activity"/>
    <property type="evidence" value="ECO:0007669"/>
    <property type="project" value="UniProtKB-KW"/>
</dbReference>
<dbReference type="SUPFAM" id="SSF52980">
    <property type="entry name" value="Restriction endonuclease-like"/>
    <property type="match status" value="1"/>
</dbReference>
<dbReference type="InterPro" id="IPR047216">
    <property type="entry name" value="Endonuclease_DUF559_bact"/>
</dbReference>
<accession>A0A1W1Z2M5</accession>
<dbReference type="CDD" id="cd01038">
    <property type="entry name" value="Endonuclease_DUF559"/>
    <property type="match status" value="1"/>
</dbReference>
<dbReference type="EMBL" id="FWXW01000001">
    <property type="protein sequence ID" value="SMC42710.1"/>
    <property type="molecule type" value="Genomic_DNA"/>
</dbReference>
<evidence type="ECO:0000313" key="2">
    <source>
        <dbReference type="EMBL" id="SMC42710.1"/>
    </source>
</evidence>
<dbReference type="InterPro" id="IPR007569">
    <property type="entry name" value="DUF559"/>
</dbReference>
<protein>
    <submittedName>
        <fullName evidence="2">Very-short-patch-repair endonuclease</fullName>
    </submittedName>
</protein>
<keyword evidence="2" id="KW-0378">Hydrolase</keyword>
<dbReference type="PANTHER" id="PTHR38590:SF1">
    <property type="entry name" value="BLL0828 PROTEIN"/>
    <property type="match status" value="1"/>
</dbReference>
<dbReference type="STRING" id="1122930.SAMN02745168_0902"/>
<evidence type="ECO:0000313" key="3">
    <source>
        <dbReference type="Proteomes" id="UP000192790"/>
    </source>
</evidence>
<dbReference type="RefSeq" id="WP_143806851.1">
    <property type="nucleotide sequence ID" value="NZ_FWXW01000001.1"/>
</dbReference>
<reference evidence="2 3" key="1">
    <citation type="submission" date="2017-04" db="EMBL/GenBank/DDBJ databases">
        <authorList>
            <person name="Afonso C.L."/>
            <person name="Miller P.J."/>
            <person name="Scott M.A."/>
            <person name="Spackman E."/>
            <person name="Goraichik I."/>
            <person name="Dimitrov K.M."/>
            <person name="Suarez D.L."/>
            <person name="Swayne D.E."/>
        </authorList>
    </citation>
    <scope>NUCLEOTIDE SEQUENCE [LARGE SCALE GENOMIC DNA]</scope>
    <source>
        <strain evidence="2 3">DSM 12816</strain>
    </source>
</reference>
<dbReference type="OrthoDB" id="9798754at2"/>
<evidence type="ECO:0000259" key="1">
    <source>
        <dbReference type="Pfam" id="PF04480"/>
    </source>
</evidence>
<dbReference type="Pfam" id="PF04480">
    <property type="entry name" value="DUF559"/>
    <property type="match status" value="1"/>
</dbReference>
<feature type="domain" description="DUF559" evidence="1">
    <location>
        <begin position="10"/>
        <end position="112"/>
    </location>
</feature>
<keyword evidence="2" id="KW-0540">Nuclease</keyword>
<dbReference type="PANTHER" id="PTHR38590">
    <property type="entry name" value="BLL0828 PROTEIN"/>
    <property type="match status" value="1"/>
</dbReference>